<keyword evidence="9" id="KW-0539">Nucleus</keyword>
<evidence type="ECO:0000259" key="12">
    <source>
        <dbReference type="Pfam" id="PF00105"/>
    </source>
</evidence>
<feature type="chain" id="PRO_5036696763" evidence="11">
    <location>
        <begin position="21"/>
        <end position="186"/>
    </location>
</feature>
<feature type="region of interest" description="Disordered" evidence="10">
    <location>
        <begin position="52"/>
        <end position="75"/>
    </location>
</feature>
<keyword evidence="13" id="KW-1185">Reference proteome</keyword>
<accession>A0A914DSS0</accession>
<dbReference type="PANTHER" id="PTHR24083">
    <property type="entry name" value="NUCLEAR HORMONE RECEPTOR"/>
    <property type="match status" value="1"/>
</dbReference>
<dbReference type="GO" id="GO:0003700">
    <property type="term" value="F:DNA-binding transcription factor activity"/>
    <property type="evidence" value="ECO:0007669"/>
    <property type="project" value="InterPro"/>
</dbReference>
<keyword evidence="11" id="KW-0732">Signal</keyword>
<dbReference type="Proteomes" id="UP000887540">
    <property type="component" value="Unplaced"/>
</dbReference>
<comment type="similarity">
    <text evidence="1">Belongs to the nuclear hormone receptor family.</text>
</comment>
<dbReference type="Gene3D" id="3.30.50.10">
    <property type="entry name" value="Erythroid Transcription Factor GATA-1, subunit A"/>
    <property type="match status" value="1"/>
</dbReference>
<evidence type="ECO:0000256" key="5">
    <source>
        <dbReference type="ARBA" id="ARBA00023015"/>
    </source>
</evidence>
<keyword evidence="8" id="KW-0675">Receptor</keyword>
<dbReference type="InterPro" id="IPR050274">
    <property type="entry name" value="Nuclear_hormone_rcpt_NR2"/>
</dbReference>
<evidence type="ECO:0000256" key="9">
    <source>
        <dbReference type="ARBA" id="ARBA00023242"/>
    </source>
</evidence>
<evidence type="ECO:0000256" key="10">
    <source>
        <dbReference type="SAM" id="MobiDB-lite"/>
    </source>
</evidence>
<dbReference type="GO" id="GO:0043565">
    <property type="term" value="F:sequence-specific DNA binding"/>
    <property type="evidence" value="ECO:0007669"/>
    <property type="project" value="InterPro"/>
</dbReference>
<keyword evidence="2" id="KW-0479">Metal-binding</keyword>
<dbReference type="Pfam" id="PF00105">
    <property type="entry name" value="zf-C4"/>
    <property type="match status" value="1"/>
</dbReference>
<evidence type="ECO:0000256" key="3">
    <source>
        <dbReference type="ARBA" id="ARBA00022771"/>
    </source>
</evidence>
<dbReference type="WBParaSite" id="ACRNAN_scaffold3760.g20037.t1">
    <property type="protein sequence ID" value="ACRNAN_scaffold3760.g20037.t1"/>
    <property type="gene ID" value="ACRNAN_scaffold3760.g20037"/>
</dbReference>
<evidence type="ECO:0000256" key="1">
    <source>
        <dbReference type="ARBA" id="ARBA00005993"/>
    </source>
</evidence>
<keyword evidence="6" id="KW-0238">DNA-binding</keyword>
<organism evidence="13 14">
    <name type="scientific">Acrobeloides nanus</name>
    <dbReference type="NCBI Taxonomy" id="290746"/>
    <lineage>
        <taxon>Eukaryota</taxon>
        <taxon>Metazoa</taxon>
        <taxon>Ecdysozoa</taxon>
        <taxon>Nematoda</taxon>
        <taxon>Chromadorea</taxon>
        <taxon>Rhabditida</taxon>
        <taxon>Tylenchina</taxon>
        <taxon>Cephalobomorpha</taxon>
        <taxon>Cephaloboidea</taxon>
        <taxon>Cephalobidae</taxon>
        <taxon>Acrobeloides</taxon>
    </lineage>
</organism>
<evidence type="ECO:0000313" key="14">
    <source>
        <dbReference type="WBParaSite" id="ACRNAN_scaffold3760.g20037.t1"/>
    </source>
</evidence>
<evidence type="ECO:0000256" key="7">
    <source>
        <dbReference type="ARBA" id="ARBA00023163"/>
    </source>
</evidence>
<evidence type="ECO:0000256" key="2">
    <source>
        <dbReference type="ARBA" id="ARBA00022723"/>
    </source>
</evidence>
<keyword evidence="5" id="KW-0805">Transcription regulation</keyword>
<evidence type="ECO:0000313" key="13">
    <source>
        <dbReference type="Proteomes" id="UP000887540"/>
    </source>
</evidence>
<keyword evidence="4" id="KW-0862">Zinc</keyword>
<dbReference type="AlphaFoldDB" id="A0A914DSS0"/>
<dbReference type="SUPFAM" id="SSF57716">
    <property type="entry name" value="Glucocorticoid receptor-like (DNA-binding domain)"/>
    <property type="match status" value="1"/>
</dbReference>
<evidence type="ECO:0000256" key="8">
    <source>
        <dbReference type="ARBA" id="ARBA00023170"/>
    </source>
</evidence>
<reference evidence="14" key="1">
    <citation type="submission" date="2022-11" db="UniProtKB">
        <authorList>
            <consortium name="WormBaseParasite"/>
        </authorList>
    </citation>
    <scope>IDENTIFICATION</scope>
</reference>
<dbReference type="InterPro" id="IPR001628">
    <property type="entry name" value="Znf_hrmn_rcpt"/>
</dbReference>
<evidence type="ECO:0000256" key="4">
    <source>
        <dbReference type="ARBA" id="ARBA00022833"/>
    </source>
</evidence>
<sequence length="186" mass="21100">MAGTMVYGLVMGVVVSLKGAGDNKCPVDKTRRNWCPACRLRKCFEMQMNRNAVQKERGPRKRRCSSESIKTHTSSENLNEKDILLSKAIQKASESSVVMFLAQSQKCEILERFWAMFLAIYAAEQGNIIFNNEKINDLISFPNPEASVQKLDSEELDTVPSTIQPTQQGRFDFVVFYKRSSYALKT</sequence>
<dbReference type="GO" id="GO:0008270">
    <property type="term" value="F:zinc ion binding"/>
    <property type="evidence" value="ECO:0007669"/>
    <property type="project" value="UniProtKB-KW"/>
</dbReference>
<protein>
    <submittedName>
        <fullName evidence="14">Nuclear receptor domain-containing protein</fullName>
    </submittedName>
</protein>
<feature type="signal peptide" evidence="11">
    <location>
        <begin position="1"/>
        <end position="20"/>
    </location>
</feature>
<evidence type="ECO:0000256" key="11">
    <source>
        <dbReference type="SAM" id="SignalP"/>
    </source>
</evidence>
<evidence type="ECO:0000256" key="6">
    <source>
        <dbReference type="ARBA" id="ARBA00023125"/>
    </source>
</evidence>
<feature type="compositionally biased region" description="Polar residues" evidence="10">
    <location>
        <begin position="66"/>
        <end position="75"/>
    </location>
</feature>
<feature type="domain" description="Nuclear receptor" evidence="12">
    <location>
        <begin position="21"/>
        <end position="50"/>
    </location>
</feature>
<name>A0A914DSS0_9BILA</name>
<keyword evidence="7" id="KW-0804">Transcription</keyword>
<keyword evidence="3" id="KW-0863">Zinc-finger</keyword>
<dbReference type="InterPro" id="IPR013088">
    <property type="entry name" value="Znf_NHR/GATA"/>
</dbReference>
<proteinExistence type="inferred from homology"/>